<dbReference type="HOGENOM" id="CLU_2805835_0_0_9"/>
<accession>E6LGN9</accession>
<dbReference type="Proteomes" id="UP000010296">
    <property type="component" value="Unassembled WGS sequence"/>
</dbReference>
<dbReference type="InterPro" id="IPR001015">
    <property type="entry name" value="Ferrochelatase"/>
</dbReference>
<organism evidence="1 2">
    <name type="scientific">Enterococcus italicus (strain DSM 15952 / CCUG 50447 / LMG 22039 / TP 1.5)</name>
    <dbReference type="NCBI Taxonomy" id="888064"/>
    <lineage>
        <taxon>Bacteria</taxon>
        <taxon>Bacillati</taxon>
        <taxon>Bacillota</taxon>
        <taxon>Bacilli</taxon>
        <taxon>Lactobacillales</taxon>
        <taxon>Enterococcaceae</taxon>
        <taxon>Enterococcus</taxon>
    </lineage>
</organism>
<comment type="caution">
    <text evidence="1">The sequence shown here is derived from an EMBL/GenBank/DDBJ whole genome shotgun (WGS) entry which is preliminary data.</text>
</comment>
<protein>
    <submittedName>
        <fullName evidence="1">Uncharacterized protein</fullName>
    </submittedName>
</protein>
<dbReference type="GO" id="GO:0004325">
    <property type="term" value="F:ferrochelatase activity"/>
    <property type="evidence" value="ECO:0007669"/>
    <property type="project" value="InterPro"/>
</dbReference>
<sequence length="67" mass="7728">MKGRHKKVLVVVPGCVVDCLEAIEELGEENREYFIEACGEAYRYFAPFNADKELAEIVVDFYRKPTK</sequence>
<dbReference type="EMBL" id="AEPV01000064">
    <property type="protein sequence ID" value="EFU73650.1"/>
    <property type="molecule type" value="Genomic_DNA"/>
</dbReference>
<dbReference type="Pfam" id="PF00762">
    <property type="entry name" value="Ferrochelatase"/>
    <property type="match status" value="1"/>
</dbReference>
<evidence type="ECO:0000313" key="1">
    <source>
        <dbReference type="EMBL" id="EFU73650.1"/>
    </source>
</evidence>
<gene>
    <name evidence="1" type="ORF">HMPREF9088_1529</name>
</gene>
<dbReference type="GO" id="GO:0006783">
    <property type="term" value="P:heme biosynthetic process"/>
    <property type="evidence" value="ECO:0007669"/>
    <property type="project" value="InterPro"/>
</dbReference>
<dbReference type="PATRIC" id="fig|888064.11.peg.2315"/>
<dbReference type="SUPFAM" id="SSF53800">
    <property type="entry name" value="Chelatase"/>
    <property type="match status" value="1"/>
</dbReference>
<dbReference type="STRING" id="888064.HMPREF9088_1529"/>
<evidence type="ECO:0000313" key="2">
    <source>
        <dbReference type="Proteomes" id="UP000010296"/>
    </source>
</evidence>
<dbReference type="eggNOG" id="COG0276">
    <property type="taxonomic scope" value="Bacteria"/>
</dbReference>
<dbReference type="AlphaFoldDB" id="E6LGN9"/>
<proteinExistence type="predicted"/>
<reference evidence="1 2" key="1">
    <citation type="submission" date="2010-12" db="EMBL/GenBank/DDBJ databases">
        <authorList>
            <person name="Muzny D."/>
            <person name="Qin X."/>
            <person name="Deng J."/>
            <person name="Jiang H."/>
            <person name="Liu Y."/>
            <person name="Qu J."/>
            <person name="Song X.-Z."/>
            <person name="Zhang L."/>
            <person name="Thornton R."/>
            <person name="Coyle M."/>
            <person name="Francisco L."/>
            <person name="Jackson L."/>
            <person name="Javaid M."/>
            <person name="Korchina V."/>
            <person name="Kovar C."/>
            <person name="Mata R."/>
            <person name="Mathew T."/>
            <person name="Ngo R."/>
            <person name="Nguyen L."/>
            <person name="Nguyen N."/>
            <person name="Okwuonu G."/>
            <person name="Ongeri F."/>
            <person name="Pham C."/>
            <person name="Simmons D."/>
            <person name="Wilczek-Boney K."/>
            <person name="Hale W."/>
            <person name="Jakkamsetti A."/>
            <person name="Pham P."/>
            <person name="Ruth R."/>
            <person name="San Lucas F."/>
            <person name="Warren J."/>
            <person name="Zhang J."/>
            <person name="Zhao Z."/>
            <person name="Zhou C."/>
            <person name="Zhu D."/>
            <person name="Lee S."/>
            <person name="Bess C."/>
            <person name="Blankenburg K."/>
            <person name="Forbes L."/>
            <person name="Fu Q."/>
            <person name="Gubbala S."/>
            <person name="Hirani K."/>
            <person name="Jayaseelan J.C."/>
            <person name="Lara F."/>
            <person name="Munidasa M."/>
            <person name="Palculict T."/>
            <person name="Patil S."/>
            <person name="Pu L.-L."/>
            <person name="Saada N."/>
            <person name="Tang L."/>
            <person name="Weissenberger G."/>
            <person name="Zhu Y."/>
            <person name="Hemphill L."/>
            <person name="Shang Y."/>
            <person name="Youmans B."/>
            <person name="Ayvaz T."/>
            <person name="Ross M."/>
            <person name="Santibanez J."/>
            <person name="Aqrawi P."/>
            <person name="Gross S."/>
            <person name="Joshi V."/>
            <person name="Fowler G."/>
            <person name="Nazareth L."/>
            <person name="Reid J."/>
            <person name="Worley K."/>
            <person name="Petrosino J."/>
            <person name="Highlander S."/>
            <person name="Gibbs R."/>
        </authorList>
    </citation>
    <scope>NUCLEOTIDE SEQUENCE [LARGE SCALE GENOMIC DNA]</scope>
    <source>
        <strain evidence="2">DSM 15952 / CCUG 50447 / LMG 22039 / TP 1.5</strain>
    </source>
</reference>
<keyword evidence="2" id="KW-1185">Reference proteome</keyword>
<name>E6LGN9_ENTI1</name>
<dbReference type="Gene3D" id="3.40.50.1400">
    <property type="match status" value="1"/>
</dbReference>